<organism evidence="12 13">
    <name type="scientific">Sinanodonta woodiana</name>
    <name type="common">Chinese pond mussel</name>
    <name type="synonym">Anodonta woodiana</name>
    <dbReference type="NCBI Taxonomy" id="1069815"/>
    <lineage>
        <taxon>Eukaryota</taxon>
        <taxon>Metazoa</taxon>
        <taxon>Spiralia</taxon>
        <taxon>Lophotrochozoa</taxon>
        <taxon>Mollusca</taxon>
        <taxon>Bivalvia</taxon>
        <taxon>Autobranchia</taxon>
        <taxon>Heteroconchia</taxon>
        <taxon>Palaeoheterodonta</taxon>
        <taxon>Unionida</taxon>
        <taxon>Unionoidea</taxon>
        <taxon>Unionidae</taxon>
        <taxon>Unioninae</taxon>
        <taxon>Sinanodonta</taxon>
    </lineage>
</organism>
<evidence type="ECO:0000256" key="4">
    <source>
        <dbReference type="ARBA" id="ARBA00022692"/>
    </source>
</evidence>
<keyword evidence="7" id="KW-0067">ATP-binding</keyword>
<feature type="transmembrane region" description="Helical" evidence="10">
    <location>
        <begin position="32"/>
        <end position="49"/>
    </location>
</feature>
<feature type="transmembrane region" description="Helical" evidence="10">
    <location>
        <begin position="1230"/>
        <end position="1251"/>
    </location>
</feature>
<dbReference type="GO" id="GO:0005524">
    <property type="term" value="F:ATP binding"/>
    <property type="evidence" value="ECO:0007669"/>
    <property type="project" value="UniProtKB-KW"/>
</dbReference>
<dbReference type="Pfam" id="PF00005">
    <property type="entry name" value="ABC_tran"/>
    <property type="match status" value="2"/>
</dbReference>
<keyword evidence="4 10" id="KW-0812">Transmembrane</keyword>
<keyword evidence="5" id="KW-0677">Repeat</keyword>
<dbReference type="InterPro" id="IPR017871">
    <property type="entry name" value="ABC_transporter-like_CS"/>
</dbReference>
<reference evidence="12 13" key="1">
    <citation type="submission" date="2024-11" db="EMBL/GenBank/DDBJ databases">
        <title>Chromosome-level genome assembly of the freshwater bivalve Anodonta woodiana.</title>
        <authorList>
            <person name="Chen X."/>
        </authorList>
    </citation>
    <scope>NUCLEOTIDE SEQUENCE [LARGE SCALE GENOMIC DNA]</scope>
    <source>
        <strain evidence="12">MN2024</strain>
        <tissue evidence="12">Gills</tissue>
    </source>
</reference>
<feature type="transmembrane region" description="Helical" evidence="10">
    <location>
        <begin position="1165"/>
        <end position="1187"/>
    </location>
</feature>
<feature type="transmembrane region" description="Helical" evidence="10">
    <location>
        <begin position="232"/>
        <end position="257"/>
    </location>
</feature>
<feature type="transmembrane region" description="Helical" evidence="10">
    <location>
        <begin position="313"/>
        <end position="336"/>
    </location>
</feature>
<dbReference type="InterPro" id="IPR013525">
    <property type="entry name" value="ABC2_TM"/>
</dbReference>
<proteinExistence type="inferred from homology"/>
<dbReference type="EMBL" id="JBJQND010000005">
    <property type="protein sequence ID" value="KAL3876747.1"/>
    <property type="molecule type" value="Genomic_DNA"/>
</dbReference>
<feature type="transmembrane region" description="Helical" evidence="10">
    <location>
        <begin position="418"/>
        <end position="441"/>
    </location>
</feature>
<dbReference type="PROSITE" id="PS00211">
    <property type="entry name" value="ABC_TRANSPORTER_1"/>
    <property type="match status" value="1"/>
</dbReference>
<dbReference type="PROSITE" id="PS50893">
    <property type="entry name" value="ABC_TRANSPORTER_2"/>
    <property type="match status" value="2"/>
</dbReference>
<dbReference type="CDD" id="cd03263">
    <property type="entry name" value="ABC_subfamily_A"/>
    <property type="match status" value="2"/>
</dbReference>
<sequence length="1734" mass="193651">MTISSFWCQFKALVWKNFLLKKRNKKETIQEFLMPIYFILILAMIKFFIKPQTVPQLTDFPVTDLFSNSFHPNLSKILVSPNETYVHNIMSKAGDVLKDVLGKSPEFEYFTSKLDAEKKYKANSNAVSAGVIFDYDRQGKFSYVIRMPYENIARTGVGVNQYLRDQAQCRQGTGLDNINCDANTYLYTGFSALQVAIDTAFIRETIGNADFSMPRVAVQMMPKPSYTPDGSYIQILSAIYFVLAYSPFINFLTINLVSEKEKKIKEGMRMMGLKDTVFWLSWTTVYVIIITIVTLVVVAIASAVKFFANSNLFLFFLMLFFYGLSIIALSFAITPFFNNARTAGGVASLGTMVISLLYLIISLTRSYTSSGLQYSIPVGGRWVLCLLSPVALALAIDQGIFLDIIGGMNFETAARGEFPLIAPVMMLLLDSVLYFLLAVYLDHVVPGEYGPRYPPWFCFTKAFWCGCASSGKLSAITKERETPYQDDLADIEAVSRETMNNTAIRMFYLTKIFKSKEKKELIQAVDGLSLTVYENQITALLGHNGAGKTTTMNILCGLTSATAGTAYVYNLDVSKAVDMAHIRTMTGVCPQHNILFDQLTCREHLSLFASIKGVPDRNVNNEVSKSLENVDLMDKANSKAKDLSGGQKRKLSVAIALIGNSKIIFLDEPTAGMDPNSRRQIWSLLREKKAGRVILLTTHFMDEADILADRKAIISKGKLRCCGSSLYLKKKFGIGYHLGMNIRPGCDLEKIKELVTSIVPGAEVDRVHGKELNITLPHAEVSRFSELFSTLERTNLNSTTVAEELGIVDYGVSMTTLEEVFLKLEHEQDCDLSKLLKKNGATEQEAESNILIPKSRPEHTVSNLNLSDGDTLTTKSMHPAYSTSRSFWTLFKIRFIMNRRSKSTLFYQLLMPVIFLIIGMVINKNSQPQTDALNPLSFQLLSGYYIKIRNISLPNTRFGPTPPLLIKDSVGSVFSSSFLAGLNRTFYSDPYTNYSDLLSKSPHYLGLDLNEFIVNNASKDVSCGYTALYNDSAIHAIPAMINLMSNSLLIAAKISLGLTTNSSIISVSNLPWPATKLYMDYNNAAFSSVILLAMAFVIIPSGFGVDIVKDRQVKARSQLRISGVPFAVYWGSFMMIDIIKFIIPAILAVIFIFTVQVPSLQPAGAVLTLILVCLMYIPSNLLLSYVFSFAFGNHETAMAVMPMFFVFAGFMPYLPVFLVDAMSSESVAAILHYVFCFIDPPYLIFGGIFYIDKVYRVAERNLAVDRILFSDYFNWSSQIDIVFIAPILHVLILFLLLRILDIRSTGGAVSEAFGRATINLTSPDTMIEDGNSAGMEAEDEDVKEETKRVNYFVEHANFVVALVKDLWKEFPVPGEKKKGKKKLKKTKAVVKNVSFAVEAGEVFGLLGPNGAGKTTTLNMMTADVAPTRGKVFLGGHDIRSSMSEAFQATGYCPQHDTLWDSVTLREHLLCYAAIKGVPHDEMNAVLNFYLKNLRLDEHADKRAKMLSGGTKRKLSYTISMLGKPKIVLLDEPSTGMDPQSKRFFWDTVTSTFENSDSGAILTTHYMEEADALCSRIAILVNGKMQCIGSSQHLKTKYGSGYLLEVKLKGETTHAQSNDADMGVCLSHINVDTLDQRMESLHQYIEKLFPNRILLESFGDRAHYRIPMEHVRSLGKIFTDLEEGKKNNGIEEYSFSQSTLEQIFLDFAKKQQDSGETEEEREEVIYNSHIDSVRM</sequence>
<dbReference type="Pfam" id="PF23321">
    <property type="entry name" value="R1_ABCA1"/>
    <property type="match status" value="1"/>
</dbReference>
<dbReference type="EMBL" id="JBJQND010000005">
    <property type="protein sequence ID" value="KAL3876748.1"/>
    <property type="molecule type" value="Genomic_DNA"/>
</dbReference>
<evidence type="ECO:0000256" key="3">
    <source>
        <dbReference type="ARBA" id="ARBA00022448"/>
    </source>
</evidence>
<dbReference type="PANTHER" id="PTHR19229:SF209">
    <property type="entry name" value="ATP-BINDING CASSETTE SUB-FAMILY A MEMBER 5 ISOFORM X1"/>
    <property type="match status" value="1"/>
</dbReference>
<evidence type="ECO:0000256" key="2">
    <source>
        <dbReference type="ARBA" id="ARBA00008869"/>
    </source>
</evidence>
<evidence type="ECO:0000313" key="12">
    <source>
        <dbReference type="EMBL" id="KAL3876747.1"/>
    </source>
</evidence>
<dbReference type="SMART" id="SM00382">
    <property type="entry name" value="AAA"/>
    <property type="match status" value="2"/>
</dbReference>
<feature type="transmembrane region" description="Helical" evidence="10">
    <location>
        <begin position="381"/>
        <end position="406"/>
    </location>
</feature>
<evidence type="ECO:0000256" key="6">
    <source>
        <dbReference type="ARBA" id="ARBA00022741"/>
    </source>
</evidence>
<evidence type="ECO:0000259" key="11">
    <source>
        <dbReference type="PROSITE" id="PS50893"/>
    </source>
</evidence>
<accession>A0ABD3WSG9</accession>
<feature type="transmembrane region" description="Helical" evidence="10">
    <location>
        <begin position="1272"/>
        <end position="1297"/>
    </location>
</feature>
<evidence type="ECO:0000256" key="7">
    <source>
        <dbReference type="ARBA" id="ARBA00022840"/>
    </source>
</evidence>
<dbReference type="InterPro" id="IPR027417">
    <property type="entry name" value="P-loop_NTPase"/>
</dbReference>
<comment type="subcellular location">
    <subcellularLocation>
        <location evidence="1">Membrane</location>
        <topology evidence="1">Multi-pass membrane protein</topology>
    </subcellularLocation>
</comment>
<feature type="transmembrane region" description="Helical" evidence="10">
    <location>
        <begin position="1126"/>
        <end position="1153"/>
    </location>
</feature>
<evidence type="ECO:0000256" key="9">
    <source>
        <dbReference type="ARBA" id="ARBA00023136"/>
    </source>
</evidence>
<feature type="transmembrane region" description="Helical" evidence="10">
    <location>
        <begin position="1048"/>
        <end position="1072"/>
    </location>
</feature>
<feature type="transmembrane region" description="Helical" evidence="10">
    <location>
        <begin position="277"/>
        <end position="301"/>
    </location>
</feature>
<evidence type="ECO:0000256" key="1">
    <source>
        <dbReference type="ARBA" id="ARBA00004141"/>
    </source>
</evidence>
<evidence type="ECO:0000256" key="10">
    <source>
        <dbReference type="SAM" id="Phobius"/>
    </source>
</evidence>
<feature type="domain" description="ABC transporter" evidence="11">
    <location>
        <begin position="507"/>
        <end position="741"/>
    </location>
</feature>
<gene>
    <name evidence="12" type="ORF">ACJMK2_034544</name>
</gene>
<keyword evidence="3" id="KW-0813">Transport</keyword>
<keyword evidence="9 10" id="KW-0472">Membrane</keyword>
<evidence type="ECO:0000256" key="8">
    <source>
        <dbReference type="ARBA" id="ARBA00022989"/>
    </source>
</evidence>
<comment type="similarity">
    <text evidence="2">Belongs to the ABC transporter superfamily. ABCA family.</text>
</comment>
<dbReference type="InterPro" id="IPR026082">
    <property type="entry name" value="ABCA"/>
</dbReference>
<keyword evidence="6" id="KW-0547">Nucleotide-binding</keyword>
<feature type="transmembrane region" description="Helical" evidence="10">
    <location>
        <begin position="1199"/>
        <end position="1218"/>
    </location>
</feature>
<dbReference type="InterPro" id="IPR003439">
    <property type="entry name" value="ABC_transporter-like_ATP-bd"/>
</dbReference>
<dbReference type="Pfam" id="PF12698">
    <property type="entry name" value="ABC2_membrane_3"/>
    <property type="match status" value="2"/>
</dbReference>
<feature type="transmembrane region" description="Helical" evidence="10">
    <location>
        <begin position="905"/>
        <end position="922"/>
    </location>
</feature>
<dbReference type="InterPro" id="IPR056264">
    <property type="entry name" value="R2_ABCA1-4-like"/>
</dbReference>
<feature type="transmembrane region" description="Helical" evidence="10">
    <location>
        <begin position="1084"/>
        <end position="1105"/>
    </location>
</feature>
<evidence type="ECO:0000256" key="5">
    <source>
        <dbReference type="ARBA" id="ARBA00022737"/>
    </source>
</evidence>
<feature type="transmembrane region" description="Helical" evidence="10">
    <location>
        <begin position="343"/>
        <end position="361"/>
    </location>
</feature>
<dbReference type="FunFam" id="3.40.50.300:FF:000436">
    <property type="entry name" value="ATP binding cassette subfamily A member 9"/>
    <property type="match status" value="1"/>
</dbReference>
<feature type="domain" description="ABC transporter" evidence="11">
    <location>
        <begin position="1361"/>
        <end position="1606"/>
    </location>
</feature>
<dbReference type="GO" id="GO:0005886">
    <property type="term" value="C:plasma membrane"/>
    <property type="evidence" value="ECO:0007669"/>
    <property type="project" value="UniProtKB-ARBA"/>
</dbReference>
<dbReference type="InterPro" id="IPR003593">
    <property type="entry name" value="AAA+_ATPase"/>
</dbReference>
<dbReference type="Gene3D" id="3.40.50.300">
    <property type="entry name" value="P-loop containing nucleotide triphosphate hydrolases"/>
    <property type="match status" value="2"/>
</dbReference>
<comment type="caution">
    <text evidence="12">The sequence shown here is derived from an EMBL/GenBank/DDBJ whole genome shotgun (WGS) entry which is preliminary data.</text>
</comment>
<protein>
    <recommendedName>
        <fullName evidence="11">ABC transporter domain-containing protein</fullName>
    </recommendedName>
</protein>
<dbReference type="Proteomes" id="UP001634394">
    <property type="component" value="Unassembled WGS sequence"/>
</dbReference>
<keyword evidence="8 10" id="KW-1133">Transmembrane helix</keyword>
<evidence type="ECO:0000313" key="13">
    <source>
        <dbReference type="Proteomes" id="UP001634394"/>
    </source>
</evidence>
<dbReference type="FunFam" id="3.40.50.300:FF:000335">
    <property type="entry name" value="ATP binding cassette subfamily A member 5"/>
    <property type="match status" value="1"/>
</dbReference>
<dbReference type="PANTHER" id="PTHR19229">
    <property type="entry name" value="ATP-BINDING CASSETTE TRANSPORTER SUBFAMILY A ABCA"/>
    <property type="match status" value="1"/>
</dbReference>
<dbReference type="SUPFAM" id="SSF52540">
    <property type="entry name" value="P-loop containing nucleoside triphosphate hydrolases"/>
    <property type="match status" value="2"/>
</dbReference>
<keyword evidence="13" id="KW-1185">Reference proteome</keyword>
<name>A0ABD3WSG9_SINWO</name>